<name>A0A0F9JSZ7_9ZZZZ</name>
<accession>A0A0F9JSZ7</accession>
<reference evidence="1" key="1">
    <citation type="journal article" date="2015" name="Nature">
        <title>Complex archaea that bridge the gap between prokaryotes and eukaryotes.</title>
        <authorList>
            <person name="Spang A."/>
            <person name="Saw J.H."/>
            <person name="Jorgensen S.L."/>
            <person name="Zaremba-Niedzwiedzka K."/>
            <person name="Martijn J."/>
            <person name="Lind A.E."/>
            <person name="van Eijk R."/>
            <person name="Schleper C."/>
            <person name="Guy L."/>
            <person name="Ettema T.J."/>
        </authorList>
    </citation>
    <scope>NUCLEOTIDE SEQUENCE</scope>
</reference>
<organism evidence="1">
    <name type="scientific">marine sediment metagenome</name>
    <dbReference type="NCBI Taxonomy" id="412755"/>
    <lineage>
        <taxon>unclassified sequences</taxon>
        <taxon>metagenomes</taxon>
        <taxon>ecological metagenomes</taxon>
    </lineage>
</organism>
<comment type="caution">
    <text evidence="1">The sequence shown here is derived from an EMBL/GenBank/DDBJ whole genome shotgun (WGS) entry which is preliminary data.</text>
</comment>
<proteinExistence type="predicted"/>
<dbReference type="EMBL" id="LAZR01009381">
    <property type="protein sequence ID" value="KKM72944.1"/>
    <property type="molecule type" value="Genomic_DNA"/>
</dbReference>
<gene>
    <name evidence="1" type="ORF">LCGC14_1415400</name>
</gene>
<sequence length="201" mass="21400">MYICQHILAVVLAVTPAAAVHEGTALPLLLELEGSPAFELRLALIRSDQIRSAPIDLEAAMARAVDELLQERDPETGRFVVADDGTGFFGMMAAGSYDPAVLAYFAASAVEIYTAYDLQNQCDASTIVSCSRRIGPELDAALTAGIFAGVTGLQRLAKTQWGVDLDEGWKQVAIWGAMAAVRGMVSASNIQDANALRELGR</sequence>
<dbReference type="AlphaFoldDB" id="A0A0F9JSZ7"/>
<protein>
    <submittedName>
        <fullName evidence="1">Uncharacterized protein</fullName>
    </submittedName>
</protein>
<evidence type="ECO:0000313" key="1">
    <source>
        <dbReference type="EMBL" id="KKM72944.1"/>
    </source>
</evidence>